<dbReference type="SUPFAM" id="SSF48371">
    <property type="entry name" value="ARM repeat"/>
    <property type="match status" value="1"/>
</dbReference>
<name>W9S3Z4_9ROSA</name>
<gene>
    <name evidence="4" type="ORF">L484_003584</name>
</gene>
<feature type="region of interest" description="Disordered" evidence="2">
    <location>
        <begin position="1075"/>
        <end position="1243"/>
    </location>
</feature>
<dbReference type="EMBL" id="KE344948">
    <property type="protein sequence ID" value="EXB88189.1"/>
    <property type="molecule type" value="Genomic_DNA"/>
</dbReference>
<feature type="region of interest" description="Disordered" evidence="2">
    <location>
        <begin position="31"/>
        <end position="101"/>
    </location>
</feature>
<evidence type="ECO:0000259" key="3">
    <source>
        <dbReference type="Pfam" id="PF03914"/>
    </source>
</evidence>
<evidence type="ECO:0000256" key="2">
    <source>
        <dbReference type="SAM" id="MobiDB-lite"/>
    </source>
</evidence>
<feature type="compositionally biased region" description="Polar residues" evidence="2">
    <location>
        <begin position="63"/>
        <end position="73"/>
    </location>
</feature>
<feature type="compositionally biased region" description="Acidic residues" evidence="2">
    <location>
        <begin position="1086"/>
        <end position="1108"/>
    </location>
</feature>
<protein>
    <recommendedName>
        <fullName evidence="3">CCAAT-binding factor domain-containing protein</fullName>
    </recommendedName>
</protein>
<dbReference type="InterPro" id="IPR005612">
    <property type="entry name" value="CCAAT-binding_factor"/>
</dbReference>
<dbReference type="STRING" id="981085.W9S3Z4"/>
<dbReference type="PANTHER" id="PTHR12048">
    <property type="entry name" value="CCAAT-BINDING FACTOR-RELATED"/>
    <property type="match status" value="1"/>
</dbReference>
<dbReference type="InterPro" id="IPR040155">
    <property type="entry name" value="CEBPZ/Mak21-like"/>
</dbReference>
<feature type="region of interest" description="Disordered" evidence="2">
    <location>
        <begin position="860"/>
        <end position="957"/>
    </location>
</feature>
<sequence>MAVSKSKKSSTDPEDLELLKTDVASFASSLGLSSSLPSSGFNDIDFRKTGPLPPTRPQKRQKQSPAAKSTESQNPRDRNSRPGEKPKPKPPVLSLDNGNGGKHLGFEKFKNMPKLPLMKASALGVWYADQAELETKVVGKEKKVEATNLNEWKSFVEKKRELGERLMAQYAKDYESSRGQSGDIKMLYATQRSGTVTDKVSAFSVLVGDNPVANLRSLDALLGMVSSKVGKRHALTGFEALKELFISRSALSLSCFFCMAVSKSKKSSTDPEDLELLKTDVASFASSLGLSSSLPSSGFNDVDFRKTGPLPPTRPQKKQKQSPAAKSTESQNPRDRNSRPGEKPKPKPPVLSLDNGNGDKHLGFEKFKNMPKLPLMKASALGVWYADQAELETKVVGKEKKVEARNLNEWKSFVEKKRELGERLMAQYAKDYESSRGQSGDIKMLYATQRSGTVTDKVSAFSVLVGDNPVANLRSLDALLGMVSSKVGKRHALTGFEALKELFISSLLPDRMLKSLLQRPLNHLPETKDGYSLLLFWYWEECLKQRYERYIFALEEASRDMLPVLKNKAVKIIETLLKSKSEQERRLLSALVNKLGDPENKGASNADFHLSELLRDHPNMTAVVIDEVDSFLFRPHLGIRAKYHAVNFLSKIRLYHKKDGPNVAKRLIDVYFALFKVLISEVGDSQEKDKSHKPGDGKDSRSFKHGKTKHSSESHVELDSRLLSVLLTGVNRAFPYVSTSDADDIIEVQTPMLFQLVHSDNFNVGIQALMLLYKISSKNQAEMFIGLLLKAMKSDVNLKRVAAFAKRVMQVALQQPPQYACGCLFLLSEVLKTRPHLGKMVLQSESADEEDEHFEDIVEEADDRPGSASGKQETDGEPVENGGAATPDGDSSEDDDETPVPASEDEASDEADEFLVRDDAEDVNEAKTMSGSSGKQSQASSKKSSLPGGYDPRHREPSYCNANRVSWWELTALASHVHPSVSNMANRLLKGSDIIYDGNPLNDLSLTAFLDKFMEKKPKSSTWHGGSQIEPARKLEMSNHLIGPEILSLADEDVPPEDLVFHKFYVNKINSSKKQKKKKKKKGADDEAAEELFGAGDDDESDNEEIENMLDSANISTNADGDYDYDDLDQVAEEDDEDLVGNVSDAEDADIPSDIAEEEDFDATANESDDGDEDSDIINIGDADDGGFEQRRRKRKPGKSRVSPFASLDDYEHLLNEDVPPEEEPAKKKSKKSKSRRKKKSSD</sequence>
<feature type="compositionally biased region" description="Low complexity" evidence="2">
    <location>
        <begin position="930"/>
        <end position="945"/>
    </location>
</feature>
<feature type="compositionally biased region" description="Basic and acidic residues" evidence="2">
    <location>
        <begin position="686"/>
        <end position="702"/>
    </location>
</feature>
<feature type="region of interest" description="Disordered" evidence="2">
    <location>
        <begin position="686"/>
        <end position="715"/>
    </location>
</feature>
<keyword evidence="5" id="KW-1185">Reference proteome</keyword>
<dbReference type="Pfam" id="PF03914">
    <property type="entry name" value="CBF"/>
    <property type="match status" value="1"/>
</dbReference>
<dbReference type="GO" id="GO:0005634">
    <property type="term" value="C:nucleus"/>
    <property type="evidence" value="ECO:0007669"/>
    <property type="project" value="UniProtKB-ARBA"/>
</dbReference>
<dbReference type="InterPro" id="IPR016024">
    <property type="entry name" value="ARM-type_fold"/>
</dbReference>
<evidence type="ECO:0000313" key="4">
    <source>
        <dbReference type="EMBL" id="EXB88189.1"/>
    </source>
</evidence>
<feature type="compositionally biased region" description="Acidic residues" evidence="2">
    <location>
        <begin position="1121"/>
        <end position="1187"/>
    </location>
</feature>
<feature type="compositionally biased region" description="Acidic residues" evidence="2">
    <location>
        <begin position="890"/>
        <end position="923"/>
    </location>
</feature>
<feature type="compositionally biased region" description="Basic residues" evidence="2">
    <location>
        <begin position="1228"/>
        <end position="1243"/>
    </location>
</feature>
<feature type="region of interest" description="Disordered" evidence="2">
    <location>
        <begin position="299"/>
        <end position="359"/>
    </location>
</feature>
<evidence type="ECO:0000256" key="1">
    <source>
        <dbReference type="ARBA" id="ARBA00007797"/>
    </source>
</evidence>
<dbReference type="Proteomes" id="UP000030645">
    <property type="component" value="Unassembled WGS sequence"/>
</dbReference>
<dbReference type="eggNOG" id="KOG2038">
    <property type="taxonomic scope" value="Eukaryota"/>
</dbReference>
<feature type="compositionally biased region" description="Basic and acidic residues" evidence="2">
    <location>
        <begin position="74"/>
        <end position="87"/>
    </location>
</feature>
<accession>W9S3Z4</accession>
<reference evidence="5" key="1">
    <citation type="submission" date="2013-01" db="EMBL/GenBank/DDBJ databases">
        <title>Draft Genome Sequence of a Mulberry Tree, Morus notabilis C.K. Schneid.</title>
        <authorList>
            <person name="He N."/>
            <person name="Zhao S."/>
        </authorList>
    </citation>
    <scope>NUCLEOTIDE SEQUENCE</scope>
</reference>
<feature type="domain" description="CCAAT-binding factor" evidence="3">
    <location>
        <begin position="753"/>
        <end position="985"/>
    </location>
</feature>
<evidence type="ECO:0000313" key="5">
    <source>
        <dbReference type="Proteomes" id="UP000030645"/>
    </source>
</evidence>
<comment type="similarity">
    <text evidence="1">Belongs to the CBF/MAK21 family.</text>
</comment>
<feature type="compositionally biased region" description="Basic and acidic residues" evidence="2">
    <location>
        <begin position="332"/>
        <end position="345"/>
    </location>
</feature>
<dbReference type="AlphaFoldDB" id="W9S3Z4"/>
<feature type="compositionally biased region" description="Low complexity" evidence="2">
    <location>
        <begin position="31"/>
        <end position="41"/>
    </location>
</feature>
<dbReference type="PANTHER" id="PTHR12048:SF0">
    <property type="entry name" value="CCAAT_ENHANCER-BINDING PROTEIN ZETA"/>
    <property type="match status" value="1"/>
</dbReference>
<organism evidence="4 5">
    <name type="scientific">Morus notabilis</name>
    <dbReference type="NCBI Taxonomy" id="981085"/>
    <lineage>
        <taxon>Eukaryota</taxon>
        <taxon>Viridiplantae</taxon>
        <taxon>Streptophyta</taxon>
        <taxon>Embryophyta</taxon>
        <taxon>Tracheophyta</taxon>
        <taxon>Spermatophyta</taxon>
        <taxon>Magnoliopsida</taxon>
        <taxon>eudicotyledons</taxon>
        <taxon>Gunneridae</taxon>
        <taxon>Pentapetalae</taxon>
        <taxon>rosids</taxon>
        <taxon>fabids</taxon>
        <taxon>Rosales</taxon>
        <taxon>Moraceae</taxon>
        <taxon>Moreae</taxon>
        <taxon>Morus</taxon>
    </lineage>
</organism>
<proteinExistence type="inferred from homology"/>